<feature type="region of interest" description="Disordered" evidence="1">
    <location>
        <begin position="160"/>
        <end position="181"/>
    </location>
</feature>
<dbReference type="AlphaFoldDB" id="A0A2J6PWF5"/>
<sequence>MSVLASFTKGGGKCNGDTIGEAIWIPSLFLNTLRSAASVLFFRFPAGSNRYHDSHYRSCDSRNYYHYFSHQHWDVCNYNSHIFHKHKRRFHNNSNLLLHNRSSESGSNCRPRSSLLPPRLERLFDKNKHTVSLVLGILTFLLLVLIAIIFFLYLRRRRKPRKGTDNESPPFTSLAPRPAPFPIITPDRPLRQSMQETSLSMGPRGGTADFYNRAVREAQARTSDALNSHPLTRPSRSFSAPINAPALEPTTRIPPFDTGVPSINIMPNTPASSRRARTVEGRDERSPSPITTPPNVCQPPLRRNQPNLQRVPMYHAALQEQAQRQRQSAVAVTSGRLGLPVVVGIGRGSTEERVSGETEGSDVSGYEDGGGGLRERSEMGMTKGGASRTPILHSTRASSGVFPEGESERDNEEEEEDFEKMVAGGW</sequence>
<feature type="transmembrane region" description="Helical" evidence="2">
    <location>
        <begin position="131"/>
        <end position="154"/>
    </location>
</feature>
<keyword evidence="2" id="KW-0812">Transmembrane</keyword>
<feature type="compositionally biased region" description="Basic and acidic residues" evidence="1">
    <location>
        <begin position="277"/>
        <end position="286"/>
    </location>
</feature>
<evidence type="ECO:0000256" key="1">
    <source>
        <dbReference type="SAM" id="MobiDB-lite"/>
    </source>
</evidence>
<protein>
    <submittedName>
        <fullName evidence="3">Uncharacterized protein</fullName>
    </submittedName>
</protein>
<dbReference type="OrthoDB" id="3564782at2759"/>
<evidence type="ECO:0000256" key="2">
    <source>
        <dbReference type="SAM" id="Phobius"/>
    </source>
</evidence>
<feature type="compositionally biased region" description="Polar residues" evidence="1">
    <location>
        <begin position="221"/>
        <end position="240"/>
    </location>
</feature>
<name>A0A2J6PWF5_9HELO</name>
<gene>
    <name evidence="3" type="ORF">NA56DRAFT_706958</name>
</gene>
<keyword evidence="2" id="KW-1133">Transmembrane helix</keyword>
<accession>A0A2J6PWF5</accession>
<feature type="compositionally biased region" description="Acidic residues" evidence="1">
    <location>
        <begin position="405"/>
        <end position="418"/>
    </location>
</feature>
<evidence type="ECO:0000313" key="3">
    <source>
        <dbReference type="EMBL" id="PMD18347.1"/>
    </source>
</evidence>
<keyword evidence="4" id="KW-1185">Reference proteome</keyword>
<proteinExistence type="predicted"/>
<feature type="region of interest" description="Disordered" evidence="1">
    <location>
        <begin position="349"/>
        <end position="426"/>
    </location>
</feature>
<dbReference type="Proteomes" id="UP000235672">
    <property type="component" value="Unassembled WGS sequence"/>
</dbReference>
<dbReference type="CDD" id="cd12087">
    <property type="entry name" value="TM_EGFR-like"/>
    <property type="match status" value="1"/>
</dbReference>
<keyword evidence="2" id="KW-0472">Membrane</keyword>
<reference evidence="3 4" key="1">
    <citation type="submission" date="2016-05" db="EMBL/GenBank/DDBJ databases">
        <title>A degradative enzymes factory behind the ericoid mycorrhizal symbiosis.</title>
        <authorList>
            <consortium name="DOE Joint Genome Institute"/>
            <person name="Martino E."/>
            <person name="Morin E."/>
            <person name="Grelet G."/>
            <person name="Kuo A."/>
            <person name="Kohler A."/>
            <person name="Daghino S."/>
            <person name="Barry K."/>
            <person name="Choi C."/>
            <person name="Cichocki N."/>
            <person name="Clum A."/>
            <person name="Copeland A."/>
            <person name="Hainaut M."/>
            <person name="Haridas S."/>
            <person name="Labutti K."/>
            <person name="Lindquist E."/>
            <person name="Lipzen A."/>
            <person name="Khouja H.-R."/>
            <person name="Murat C."/>
            <person name="Ohm R."/>
            <person name="Olson A."/>
            <person name="Spatafora J."/>
            <person name="Veneault-Fourrey C."/>
            <person name="Henrissat B."/>
            <person name="Grigoriev I."/>
            <person name="Martin F."/>
            <person name="Perotto S."/>
        </authorList>
    </citation>
    <scope>NUCLEOTIDE SEQUENCE [LARGE SCALE GENOMIC DNA]</scope>
    <source>
        <strain evidence="3 4">UAMH 7357</strain>
    </source>
</reference>
<organism evidence="3 4">
    <name type="scientific">Hyaloscypha hepaticicola</name>
    <dbReference type="NCBI Taxonomy" id="2082293"/>
    <lineage>
        <taxon>Eukaryota</taxon>
        <taxon>Fungi</taxon>
        <taxon>Dikarya</taxon>
        <taxon>Ascomycota</taxon>
        <taxon>Pezizomycotina</taxon>
        <taxon>Leotiomycetes</taxon>
        <taxon>Helotiales</taxon>
        <taxon>Hyaloscyphaceae</taxon>
        <taxon>Hyaloscypha</taxon>
    </lineage>
</organism>
<feature type="region of interest" description="Disordered" evidence="1">
    <location>
        <begin position="221"/>
        <end position="301"/>
    </location>
</feature>
<evidence type="ECO:0000313" key="4">
    <source>
        <dbReference type="Proteomes" id="UP000235672"/>
    </source>
</evidence>
<dbReference type="EMBL" id="KZ613495">
    <property type="protein sequence ID" value="PMD18347.1"/>
    <property type="molecule type" value="Genomic_DNA"/>
</dbReference>